<dbReference type="eggNOG" id="ENOG502SF1H">
    <property type="taxonomic scope" value="Eukaryota"/>
</dbReference>
<protein>
    <recommendedName>
        <fullName evidence="4">Coilin</fullName>
    </recommendedName>
</protein>
<organism evidence="3">
    <name type="scientific">Schizophyllum commune (strain H4-8 / FGSC 9210)</name>
    <name type="common">Split gill fungus</name>
    <dbReference type="NCBI Taxonomy" id="578458"/>
    <lineage>
        <taxon>Eukaryota</taxon>
        <taxon>Fungi</taxon>
        <taxon>Dikarya</taxon>
        <taxon>Basidiomycota</taxon>
        <taxon>Agaricomycotina</taxon>
        <taxon>Agaricomycetes</taxon>
        <taxon>Agaricomycetidae</taxon>
        <taxon>Agaricales</taxon>
        <taxon>Schizophyllaceae</taxon>
        <taxon>Schizophyllum</taxon>
    </lineage>
</organism>
<dbReference type="VEuPathDB" id="FungiDB:SCHCODRAFT_02646027"/>
<evidence type="ECO:0008006" key="4">
    <source>
        <dbReference type="Google" id="ProtNLM"/>
    </source>
</evidence>
<evidence type="ECO:0000313" key="2">
    <source>
        <dbReference type="EMBL" id="EFJ02071.1"/>
    </source>
</evidence>
<feature type="compositionally biased region" description="Low complexity" evidence="1">
    <location>
        <begin position="78"/>
        <end position="95"/>
    </location>
</feature>
<dbReference type="STRING" id="578458.D8PLZ2"/>
<dbReference type="RefSeq" id="XP_003036973.1">
    <property type="nucleotide sequence ID" value="XM_003036927.1"/>
</dbReference>
<evidence type="ECO:0000313" key="3">
    <source>
        <dbReference type="Proteomes" id="UP000007431"/>
    </source>
</evidence>
<evidence type="ECO:0000256" key="1">
    <source>
        <dbReference type="SAM" id="MobiDB-lite"/>
    </source>
</evidence>
<dbReference type="InParanoid" id="D8PLZ2"/>
<name>D8PLZ2_SCHCM</name>
<feature type="compositionally biased region" description="Acidic residues" evidence="1">
    <location>
        <begin position="113"/>
        <end position="137"/>
    </location>
</feature>
<accession>D8PLZ2</accession>
<feature type="region of interest" description="Disordered" evidence="1">
    <location>
        <begin position="352"/>
        <end position="371"/>
    </location>
</feature>
<keyword evidence="3" id="KW-1185">Reference proteome</keyword>
<feature type="compositionally biased region" description="Polar residues" evidence="1">
    <location>
        <begin position="442"/>
        <end position="452"/>
    </location>
</feature>
<sequence length="572" mass="60344">MRVKLQCLPPLPALKFWYAVEGEKIEDLKKSLVKNVPGLGPTGTGLQVLLDDFELLDWQSTRDLLRDGDLLVLKCSEKASASSTTTQTATTTKPAAGKKRKRSPSTSSSSSDSSDDSSDSSDDTSDSDDDSDSDDTSSSDSSSDSDSSDDAPLVQSSKKPARQPPAKKPPVATKPPAVTPPGQGKTTSRERNRRRRAQRLRQLQGGGDVAMAPPPKALSTTNGTPLGRPSTANVANALAGSMWSEMDLDAPLEDYDAPVVDTKAPMAGAPDYSELTMFSLRNKNKSKNFRKNLKMQVPAGPKRIVFADEAGAGQVQSGAATSKAQGGAAASQAQNGAATSKAQAELYGDGAAASKCGTTSSKAQAPRHQARLPRLVPPSERTDLPPNVFVTSVDVEAGWEADTSGYKYDTSAYEQTYAEENQDEANIQLSYNDDYDDAAPSLNATTNASAQPSPYPALAQSLASATASQPVASLAQLEVGKHVGWTSLELNAATMTPEVTVVIAKVVAVDDDGESGDNTKQTVTVKRIPKPLEGEAHELLLNVAGEGGEGEEQEEETFTLKEAVDAGWRVIL</sequence>
<dbReference type="AlphaFoldDB" id="D8PLZ2"/>
<feature type="compositionally biased region" description="Polar residues" evidence="1">
    <location>
        <begin position="218"/>
        <end position="232"/>
    </location>
</feature>
<proteinExistence type="predicted"/>
<dbReference type="KEGG" id="scm:SCHCO_02541072"/>
<feature type="region of interest" description="Disordered" evidence="1">
    <location>
        <begin position="78"/>
        <end position="232"/>
    </location>
</feature>
<dbReference type="OrthoDB" id="74813at2759"/>
<dbReference type="OMA" id="WFSTHAV"/>
<dbReference type="Proteomes" id="UP000007431">
    <property type="component" value="Unassembled WGS sequence"/>
</dbReference>
<feature type="region of interest" description="Disordered" evidence="1">
    <location>
        <begin position="433"/>
        <end position="455"/>
    </location>
</feature>
<dbReference type="EMBL" id="GL377302">
    <property type="protein sequence ID" value="EFJ02071.1"/>
    <property type="molecule type" value="Genomic_DNA"/>
</dbReference>
<gene>
    <name evidence="2" type="ORF">SCHCODRAFT_103389</name>
</gene>
<dbReference type="HOGENOM" id="CLU_017235_0_0_1"/>
<dbReference type="VEuPathDB" id="FungiDB:SCHCODRAFT_02541072"/>
<reference evidence="2 3" key="1">
    <citation type="journal article" date="2010" name="Nat. Biotechnol.">
        <title>Genome sequence of the model mushroom Schizophyllum commune.</title>
        <authorList>
            <person name="Ohm R.A."/>
            <person name="de Jong J.F."/>
            <person name="Lugones L.G."/>
            <person name="Aerts A."/>
            <person name="Kothe E."/>
            <person name="Stajich J.E."/>
            <person name="de Vries R.P."/>
            <person name="Record E."/>
            <person name="Levasseur A."/>
            <person name="Baker S.E."/>
            <person name="Bartholomew K.A."/>
            <person name="Coutinho P.M."/>
            <person name="Erdmann S."/>
            <person name="Fowler T.J."/>
            <person name="Gathman A.C."/>
            <person name="Lombard V."/>
            <person name="Henrissat B."/>
            <person name="Knabe N."/>
            <person name="Kuees U."/>
            <person name="Lilly W.W."/>
            <person name="Lindquist E."/>
            <person name="Lucas S."/>
            <person name="Magnuson J.K."/>
            <person name="Piumi F."/>
            <person name="Raudaskoski M."/>
            <person name="Salamov A."/>
            <person name="Schmutz J."/>
            <person name="Schwarze F.W.M.R."/>
            <person name="vanKuyk P.A."/>
            <person name="Horton J.S."/>
            <person name="Grigoriev I.V."/>
            <person name="Woesten H.A.B."/>
        </authorList>
    </citation>
    <scope>NUCLEOTIDE SEQUENCE [LARGE SCALE GENOMIC DNA]</scope>
    <source>
        <strain evidence="3">H4-8 / FGSC 9210</strain>
    </source>
</reference>
<feature type="non-terminal residue" evidence="2">
    <location>
        <position position="572"/>
    </location>
</feature>
<dbReference type="GeneID" id="9589506"/>